<feature type="non-terminal residue" evidence="4">
    <location>
        <position position="216"/>
    </location>
</feature>
<dbReference type="PANTHER" id="PTHR11835:SF34">
    <property type="entry name" value="ISOCITRATE DEHYDROGENASE [NAD] SUBUNIT ALPHA, MITOCHONDRIAL"/>
    <property type="match status" value="1"/>
</dbReference>
<protein>
    <recommendedName>
        <fullName evidence="3">Isopropylmalate dehydrogenase-like domain-containing protein</fullName>
    </recommendedName>
</protein>
<evidence type="ECO:0000313" key="4">
    <source>
        <dbReference type="EMBL" id="GAG00471.1"/>
    </source>
</evidence>
<accession>X0VIW6</accession>
<name>X0VIW6_9ZZZZ</name>
<dbReference type="SMART" id="SM01329">
    <property type="entry name" value="Iso_dh"/>
    <property type="match status" value="1"/>
</dbReference>
<dbReference type="GO" id="GO:0006102">
    <property type="term" value="P:isocitrate metabolic process"/>
    <property type="evidence" value="ECO:0007669"/>
    <property type="project" value="TreeGrafter"/>
</dbReference>
<proteinExistence type="inferred from homology"/>
<dbReference type="PANTHER" id="PTHR11835">
    <property type="entry name" value="DECARBOXYLATING DEHYDROGENASES-ISOCITRATE, ISOPROPYLMALATE, TARTRATE"/>
    <property type="match status" value="1"/>
</dbReference>
<organism evidence="4">
    <name type="scientific">marine sediment metagenome</name>
    <dbReference type="NCBI Taxonomy" id="412755"/>
    <lineage>
        <taxon>unclassified sequences</taxon>
        <taxon>metagenomes</taxon>
        <taxon>ecological metagenomes</taxon>
    </lineage>
</organism>
<evidence type="ECO:0000256" key="1">
    <source>
        <dbReference type="ARBA" id="ARBA00007769"/>
    </source>
</evidence>
<reference evidence="4" key="1">
    <citation type="journal article" date="2014" name="Front. Microbiol.">
        <title>High frequency of phylogenetically diverse reductive dehalogenase-homologous genes in deep subseafloor sedimentary metagenomes.</title>
        <authorList>
            <person name="Kawai M."/>
            <person name="Futagami T."/>
            <person name="Toyoda A."/>
            <person name="Takaki Y."/>
            <person name="Nishi S."/>
            <person name="Hori S."/>
            <person name="Arai W."/>
            <person name="Tsubouchi T."/>
            <person name="Morono Y."/>
            <person name="Uchiyama I."/>
            <person name="Ito T."/>
            <person name="Fujiyama A."/>
            <person name="Inagaki F."/>
            <person name="Takami H."/>
        </authorList>
    </citation>
    <scope>NUCLEOTIDE SEQUENCE</scope>
    <source>
        <strain evidence="4">Expedition CK06-06</strain>
    </source>
</reference>
<dbReference type="GO" id="GO:0004449">
    <property type="term" value="F:isocitrate dehydrogenase (NAD+) activity"/>
    <property type="evidence" value="ECO:0007669"/>
    <property type="project" value="TreeGrafter"/>
</dbReference>
<evidence type="ECO:0000259" key="3">
    <source>
        <dbReference type="SMART" id="SM01329"/>
    </source>
</evidence>
<gene>
    <name evidence="4" type="ORF">S01H1_43481</name>
</gene>
<dbReference type="Pfam" id="PF00180">
    <property type="entry name" value="Iso_dh"/>
    <property type="match status" value="1"/>
</dbReference>
<dbReference type="SUPFAM" id="SSF53659">
    <property type="entry name" value="Isocitrate/Isopropylmalate dehydrogenase-like"/>
    <property type="match status" value="1"/>
</dbReference>
<dbReference type="AlphaFoldDB" id="X0VIW6"/>
<keyword evidence="2" id="KW-0560">Oxidoreductase</keyword>
<comment type="caution">
    <text evidence="4">The sequence shown here is derived from an EMBL/GenBank/DDBJ whole genome shotgun (WGS) entry which is preliminary data.</text>
</comment>
<evidence type="ECO:0000256" key="2">
    <source>
        <dbReference type="ARBA" id="ARBA00023002"/>
    </source>
</evidence>
<comment type="similarity">
    <text evidence="1">Belongs to the isocitrate and isopropylmalate dehydrogenases family.</text>
</comment>
<dbReference type="Gene3D" id="3.40.718.10">
    <property type="entry name" value="Isopropylmalate Dehydrogenase"/>
    <property type="match status" value="1"/>
</dbReference>
<sequence>MTHRITLVPGDGIGPEVTAAARRVLDASGAELQWDVVSAGATALEGEGSLLPESTLLSIRRNGVALKGPITTPVGAGFRSVNVALRKELGLYAAVRPCRSRPGVSSRYEGVDIVVVRENTEDLYAGIEFEKGVRTTADIIDVLSQHTEERLAADSGISIKAISETASRKVIAFAFDYARANGRRKVTAVHKANIMKSTDGLFLEVAREVAGTYPDI</sequence>
<dbReference type="GO" id="GO:0006099">
    <property type="term" value="P:tricarboxylic acid cycle"/>
    <property type="evidence" value="ECO:0007669"/>
    <property type="project" value="TreeGrafter"/>
</dbReference>
<dbReference type="EMBL" id="BARS01027703">
    <property type="protein sequence ID" value="GAG00471.1"/>
    <property type="molecule type" value="Genomic_DNA"/>
</dbReference>
<feature type="domain" description="Isopropylmalate dehydrogenase-like" evidence="3">
    <location>
        <begin position="4"/>
        <end position="216"/>
    </location>
</feature>
<dbReference type="InterPro" id="IPR024084">
    <property type="entry name" value="IsoPropMal-DH-like_dom"/>
</dbReference>